<gene>
    <name evidence="2" type="ORF">HAPAU_37360</name>
</gene>
<accession>A0A151A9F4</accession>
<name>A0A151A9F4_9EURY</name>
<comment type="caution">
    <text evidence="2">The sequence shown here is derived from an EMBL/GenBank/DDBJ whole genome shotgun (WGS) entry which is preliminary data.</text>
</comment>
<dbReference type="Proteomes" id="UP000075321">
    <property type="component" value="Unassembled WGS sequence"/>
</dbReference>
<dbReference type="PATRIC" id="fig|1008153.3.peg.3979"/>
<evidence type="ECO:0000256" key="1">
    <source>
        <dbReference type="SAM" id="MobiDB-lite"/>
    </source>
</evidence>
<dbReference type="InterPro" id="IPR036388">
    <property type="entry name" value="WH-like_DNA-bd_sf"/>
</dbReference>
<dbReference type="AlphaFoldDB" id="A0A151A9F4"/>
<feature type="region of interest" description="Disordered" evidence="1">
    <location>
        <begin position="201"/>
        <end position="224"/>
    </location>
</feature>
<proteinExistence type="predicted"/>
<dbReference type="RefSeq" id="WP_211263629.1">
    <property type="nucleotide sequence ID" value="NZ_LTAZ01000015.1"/>
</dbReference>
<dbReference type="OrthoDB" id="195102at2157"/>
<dbReference type="EMBL" id="LTAZ01000015">
    <property type="protein sequence ID" value="KYH24265.1"/>
    <property type="molecule type" value="Genomic_DNA"/>
</dbReference>
<evidence type="ECO:0000313" key="3">
    <source>
        <dbReference type="Proteomes" id="UP000075321"/>
    </source>
</evidence>
<keyword evidence="3" id="KW-1185">Reference proteome</keyword>
<evidence type="ECO:0000313" key="2">
    <source>
        <dbReference type="EMBL" id="KYH24265.1"/>
    </source>
</evidence>
<protein>
    <submittedName>
        <fullName evidence="2">Uncharacterized protein</fullName>
    </submittedName>
</protein>
<organism evidence="2 3">
    <name type="scientific">Halalkalicoccus paucihalophilus</name>
    <dbReference type="NCBI Taxonomy" id="1008153"/>
    <lineage>
        <taxon>Archaea</taxon>
        <taxon>Methanobacteriati</taxon>
        <taxon>Methanobacteriota</taxon>
        <taxon>Stenosarchaea group</taxon>
        <taxon>Halobacteria</taxon>
        <taxon>Halobacteriales</taxon>
        <taxon>Halococcaceae</taxon>
        <taxon>Halalkalicoccus</taxon>
    </lineage>
</organism>
<dbReference type="Gene3D" id="1.10.10.10">
    <property type="entry name" value="Winged helix-like DNA-binding domain superfamily/Winged helix DNA-binding domain"/>
    <property type="match status" value="1"/>
</dbReference>
<sequence>MSEPAPETDYLEMDRTASEVHVDEVFDTAGVTIYEKQRRIDHYLSQETRHQIVQALLGHPKHLASLTELDYYIPKSRSAIRDQLYDLKEHAVLTLYPNEDTTDRDLPKEFWGFTSFGVSLLDEYNYLEGLPVMRVAHDHTHRPAQITRHQNAPRPTLPVEVKQTLTYDEPEEDLTSGHTNQETTANISELRNATLYADAAPEITQLDADNGSTDDEERRLEELL</sequence>
<reference evidence="2 3" key="1">
    <citation type="submission" date="2016-02" db="EMBL/GenBank/DDBJ databases">
        <title>Genome sequence of Halalkalicoccus paucihalophilus DSM 24557.</title>
        <authorList>
            <person name="Poehlein A."/>
            <person name="Daniel R."/>
        </authorList>
    </citation>
    <scope>NUCLEOTIDE SEQUENCE [LARGE SCALE GENOMIC DNA]</scope>
    <source>
        <strain evidence="2 3">DSM 24557</strain>
    </source>
</reference>